<dbReference type="Gene3D" id="3.40.640.10">
    <property type="entry name" value="Type I PLP-dependent aspartate aminotransferase-like (Major domain)"/>
    <property type="match status" value="1"/>
</dbReference>
<sequence>MNTDFTPPQTSKCLLYPSEYRYVPVSYCALSNLKGDSKQVISQLRDEIAAVFDIGDSSQIYLFDSASSAIIALLATLKAFSKIKKVYVPSFSCTELADSVISAGLALCVYDITDDFRPSHDFVRSLFNEEEAVLILPALFGSRPVEAELMNLIDQLIMPVIFDEAQSFPMPPQYRGTALNSYFSVISFGKSKPLSSIGGGALIVHRPDSNVMFKEFEPEEGDIRQGDWLPHLASAVRRQLSRYAWGRKAIGFQYRYTNLEALHSAQQFHVREPQWITLLQARMALMRLRTFQAYKQRQDMHVARLLNTLERTFGKPSLQFVLKRDRQCLLPIRVPNHKRKAIGIYLGQRGAQTTFYYYPLHKMERYRQLFQLQECGNSERIFGEILLLPIHADSSPRHINKLERIIRQFYEHTTDT</sequence>
<accession>A0ABW4DJ13</accession>
<reference evidence="3" key="1">
    <citation type="journal article" date="2019" name="Int. J. Syst. Evol. Microbiol.">
        <title>The Global Catalogue of Microorganisms (GCM) 10K type strain sequencing project: providing services to taxonomists for standard genome sequencing and annotation.</title>
        <authorList>
            <consortium name="The Broad Institute Genomics Platform"/>
            <consortium name="The Broad Institute Genome Sequencing Center for Infectious Disease"/>
            <person name="Wu L."/>
            <person name="Ma J."/>
        </authorList>
    </citation>
    <scope>NUCLEOTIDE SEQUENCE [LARGE SCALE GENOMIC DNA]</scope>
    <source>
        <strain evidence="3">CCM 9147</strain>
    </source>
</reference>
<dbReference type="InterPro" id="IPR000653">
    <property type="entry name" value="DegT/StrS_aminotransferase"/>
</dbReference>
<evidence type="ECO:0000313" key="2">
    <source>
        <dbReference type="EMBL" id="MFD1463831.1"/>
    </source>
</evidence>
<comment type="similarity">
    <text evidence="1">Belongs to the DegT/DnrJ/EryC1 family.</text>
</comment>
<proteinExistence type="inferred from homology"/>
<dbReference type="SUPFAM" id="SSF53383">
    <property type="entry name" value="PLP-dependent transferases"/>
    <property type="match status" value="1"/>
</dbReference>
<keyword evidence="2" id="KW-0032">Aminotransferase</keyword>
<dbReference type="InterPro" id="IPR015422">
    <property type="entry name" value="PyrdxlP-dep_Trfase_small"/>
</dbReference>
<keyword evidence="2" id="KW-0808">Transferase</keyword>
<dbReference type="Proteomes" id="UP001597340">
    <property type="component" value="Unassembled WGS sequence"/>
</dbReference>
<dbReference type="PANTHER" id="PTHR30244">
    <property type="entry name" value="TRANSAMINASE"/>
    <property type="match status" value="1"/>
</dbReference>
<dbReference type="Pfam" id="PF01041">
    <property type="entry name" value="DegT_DnrJ_EryC1"/>
    <property type="match status" value="2"/>
</dbReference>
<dbReference type="Gene3D" id="3.90.1150.10">
    <property type="entry name" value="Aspartate Aminotransferase, domain 1"/>
    <property type="match status" value="1"/>
</dbReference>
<dbReference type="GO" id="GO:0008483">
    <property type="term" value="F:transaminase activity"/>
    <property type="evidence" value="ECO:0007669"/>
    <property type="project" value="UniProtKB-KW"/>
</dbReference>
<evidence type="ECO:0000313" key="3">
    <source>
        <dbReference type="Proteomes" id="UP001597340"/>
    </source>
</evidence>
<dbReference type="RefSeq" id="WP_229522718.1">
    <property type="nucleotide sequence ID" value="NZ_JAFFQR010000007.1"/>
</dbReference>
<gene>
    <name evidence="2" type="ORF">ACFQ5D_21285</name>
</gene>
<dbReference type="PANTHER" id="PTHR30244:SF34">
    <property type="entry name" value="DTDP-4-AMINO-4,6-DIDEOXYGALACTOSE TRANSAMINASE"/>
    <property type="match status" value="1"/>
</dbReference>
<evidence type="ECO:0000256" key="1">
    <source>
        <dbReference type="RuleBase" id="RU004508"/>
    </source>
</evidence>
<organism evidence="2 3">
    <name type="scientific">Paenibacillus farraposensis</name>
    <dbReference type="NCBI Taxonomy" id="2807095"/>
    <lineage>
        <taxon>Bacteria</taxon>
        <taxon>Bacillati</taxon>
        <taxon>Bacillota</taxon>
        <taxon>Bacilli</taxon>
        <taxon>Bacillales</taxon>
        <taxon>Paenibacillaceae</taxon>
        <taxon>Paenibacillus</taxon>
    </lineage>
</organism>
<dbReference type="InterPro" id="IPR015421">
    <property type="entry name" value="PyrdxlP-dep_Trfase_major"/>
</dbReference>
<comment type="caution">
    <text evidence="2">The sequence shown here is derived from an EMBL/GenBank/DDBJ whole genome shotgun (WGS) entry which is preliminary data.</text>
</comment>
<keyword evidence="1" id="KW-0663">Pyridoxal phosphate</keyword>
<dbReference type="EMBL" id="JBHTNZ010000045">
    <property type="protein sequence ID" value="MFD1463831.1"/>
    <property type="molecule type" value="Genomic_DNA"/>
</dbReference>
<dbReference type="InterPro" id="IPR015424">
    <property type="entry name" value="PyrdxlP-dep_Trfase"/>
</dbReference>
<keyword evidence="3" id="KW-1185">Reference proteome</keyword>
<name>A0ABW4DJ13_9BACL</name>
<protein>
    <submittedName>
        <fullName evidence="2">DegT/DnrJ/EryC1/StrS family aminotransferase</fullName>
    </submittedName>
</protein>